<feature type="transmembrane region" description="Helical" evidence="1">
    <location>
        <begin position="149"/>
        <end position="174"/>
    </location>
</feature>
<keyword evidence="1" id="KW-0812">Transmembrane</keyword>
<feature type="transmembrane region" description="Helical" evidence="1">
    <location>
        <begin position="82"/>
        <end position="102"/>
    </location>
</feature>
<keyword evidence="1" id="KW-0472">Membrane</keyword>
<reference evidence="2 3" key="1">
    <citation type="journal article" date="2018" name="Sci. Rep.">
        <title>A complete Leishmania donovani reference genome identifies novel genetic variations associated with virulence.</title>
        <authorList>
            <person name="Lypaczewski P."/>
            <person name="Hoshizaki J."/>
            <person name="Zhang W.-W."/>
            <person name="McCall L.-I."/>
            <person name="Torcivia-Rodriguez J."/>
            <person name="Simonyan V."/>
            <person name="Kaur A."/>
            <person name="Dewar K."/>
            <person name="Matlashewski G."/>
        </authorList>
    </citation>
    <scope>NUCLEOTIDE SEQUENCE [LARGE SCALE GENOMIC DNA]</scope>
    <source>
        <strain evidence="2 3">LdCL</strain>
    </source>
</reference>
<name>A0A3S7X7Y0_LEIDO</name>
<sequence>MKYGITLILYVVLQFVAFLLLLVGTPLDMFRKTKLTGYGTVKCITLWGVKENCASLDYDLTIYLFFSSCETRTALFRIAQSFAVISVLVYGAAFSLGFAMLFWCHFLRLVCLVLNVVGAITLCVVWAIVVTVFHRMDGPLCVSLRDFHFVFGTGFFFLVLAWCLDTLNIIILLLPCTVSATTDNEKTEPPTAQE</sequence>
<gene>
    <name evidence="2" type="ORF">LdCL_340024600</name>
</gene>
<keyword evidence="1" id="KW-1133">Transmembrane helix</keyword>
<dbReference type="EMBL" id="CP029533">
    <property type="protein sequence ID" value="AYU82524.1"/>
    <property type="molecule type" value="Genomic_DNA"/>
</dbReference>
<dbReference type="PANTHER" id="PTHR33297">
    <property type="entry name" value="AMASTIN-LIKE SURFACE PROTEIN-LIKE PROTEIN-RELATED"/>
    <property type="match status" value="1"/>
</dbReference>
<dbReference type="AlphaFoldDB" id="A0A3S7X7Y0"/>
<evidence type="ECO:0000256" key="1">
    <source>
        <dbReference type="SAM" id="Phobius"/>
    </source>
</evidence>
<feature type="transmembrane region" description="Helical" evidence="1">
    <location>
        <begin position="109"/>
        <end position="129"/>
    </location>
</feature>
<accession>A0A3S7X7Y0</accession>
<proteinExistence type="predicted"/>
<dbReference type="InterPro" id="IPR009944">
    <property type="entry name" value="Amastin"/>
</dbReference>
<dbReference type="PANTHER" id="PTHR33297:SF4">
    <property type="entry name" value="AMASTIN"/>
    <property type="match status" value="1"/>
</dbReference>
<feature type="transmembrane region" description="Helical" evidence="1">
    <location>
        <begin position="7"/>
        <end position="27"/>
    </location>
</feature>
<dbReference type="VEuPathDB" id="TriTrypDB:LdCL_340024600"/>
<dbReference type="Proteomes" id="UP000274082">
    <property type="component" value="Chromosome 34"/>
</dbReference>
<evidence type="ECO:0000313" key="2">
    <source>
        <dbReference type="EMBL" id="AYU82524.1"/>
    </source>
</evidence>
<evidence type="ECO:0000313" key="3">
    <source>
        <dbReference type="Proteomes" id="UP000274082"/>
    </source>
</evidence>
<organism evidence="2 3">
    <name type="scientific">Leishmania donovani</name>
    <dbReference type="NCBI Taxonomy" id="5661"/>
    <lineage>
        <taxon>Eukaryota</taxon>
        <taxon>Discoba</taxon>
        <taxon>Euglenozoa</taxon>
        <taxon>Kinetoplastea</taxon>
        <taxon>Metakinetoplastina</taxon>
        <taxon>Trypanosomatida</taxon>
        <taxon>Trypanosomatidae</taxon>
        <taxon>Leishmaniinae</taxon>
        <taxon>Leishmania</taxon>
    </lineage>
</organism>
<protein>
    <submittedName>
        <fullName evidence="2">Amastin-like surface protein, putative</fullName>
    </submittedName>
</protein>
<dbReference type="Pfam" id="PF07344">
    <property type="entry name" value="Amastin"/>
    <property type="match status" value="1"/>
</dbReference>
<dbReference type="VEuPathDB" id="TriTrypDB:LDHU3_34.2680"/>
<keyword evidence="3" id="KW-1185">Reference proteome</keyword>